<keyword evidence="3 4" id="KW-0067">ATP-binding</keyword>
<evidence type="ECO:0000256" key="4">
    <source>
        <dbReference type="PIRSR" id="PIRSR006806-1"/>
    </source>
</evidence>
<dbReference type="NCBIfam" id="TIGR02727">
    <property type="entry name" value="MTHFS_bact"/>
    <property type="match status" value="1"/>
</dbReference>
<evidence type="ECO:0000256" key="1">
    <source>
        <dbReference type="ARBA" id="ARBA00010638"/>
    </source>
</evidence>
<organism evidence="6 7">
    <name type="scientific">Prosthecomicrobium pneumaticum</name>
    <dbReference type="NCBI Taxonomy" id="81895"/>
    <lineage>
        <taxon>Bacteria</taxon>
        <taxon>Pseudomonadati</taxon>
        <taxon>Pseudomonadota</taxon>
        <taxon>Alphaproteobacteria</taxon>
        <taxon>Hyphomicrobiales</taxon>
        <taxon>Kaistiaceae</taxon>
        <taxon>Prosthecomicrobium</taxon>
    </lineage>
</organism>
<dbReference type="GO" id="GO:0030272">
    <property type="term" value="F:5-formyltetrahydrofolate cyclo-ligase activity"/>
    <property type="evidence" value="ECO:0007669"/>
    <property type="project" value="UniProtKB-EC"/>
</dbReference>
<dbReference type="InterPro" id="IPR002698">
    <property type="entry name" value="FTHF_cligase"/>
</dbReference>
<evidence type="ECO:0000256" key="3">
    <source>
        <dbReference type="ARBA" id="ARBA00022840"/>
    </source>
</evidence>
<comment type="caution">
    <text evidence="6">The sequence shown here is derived from an EMBL/GenBank/DDBJ whole genome shotgun (WGS) entry which is preliminary data.</text>
</comment>
<dbReference type="InterPro" id="IPR024185">
    <property type="entry name" value="FTHF_cligase-like_sf"/>
</dbReference>
<feature type="binding site" evidence="4">
    <location>
        <position position="63"/>
    </location>
    <ligand>
        <name>substrate</name>
    </ligand>
</feature>
<dbReference type="SUPFAM" id="SSF100950">
    <property type="entry name" value="NagB/RpiA/CoA transferase-like"/>
    <property type="match status" value="1"/>
</dbReference>
<dbReference type="Proteomes" id="UP000523821">
    <property type="component" value="Unassembled WGS sequence"/>
</dbReference>
<dbReference type="EMBL" id="JACHOO010000003">
    <property type="protein sequence ID" value="MBB5752620.1"/>
    <property type="molecule type" value="Genomic_DNA"/>
</dbReference>
<sequence length="204" mass="20849">MTAVAATPAARKQALRIAALGRRDRLDAGHRAAAAAAVVRHALALAPLAGAATVSAYHPIRSELDPGPLVAALRAGGASIALPVLVDAETMRFRLWDEGERLVPAGFGTLGPPAGAAEARPDALLVPLAAFDGSGFRIGYGKGHYDRAIAAFHAAAHRPFLVGLAFAAQAVDKIPAEPHDIPLDAIVTEDGVIVPAGSGRMTEA</sequence>
<dbReference type="PANTHER" id="PTHR23407:SF1">
    <property type="entry name" value="5-FORMYLTETRAHYDROFOLATE CYCLO-LIGASE"/>
    <property type="match status" value="1"/>
</dbReference>
<dbReference type="PANTHER" id="PTHR23407">
    <property type="entry name" value="ATPASE INHIBITOR/5-FORMYLTETRAHYDROFOLATE CYCLO-LIGASE"/>
    <property type="match status" value="1"/>
</dbReference>
<keyword evidence="5" id="KW-0479">Metal-binding</keyword>
<dbReference type="InterPro" id="IPR037171">
    <property type="entry name" value="NagB/RpiA_transferase-like"/>
</dbReference>
<dbReference type="Gene3D" id="3.40.50.10420">
    <property type="entry name" value="NagB/RpiA/CoA transferase-like"/>
    <property type="match status" value="1"/>
</dbReference>
<evidence type="ECO:0000313" key="6">
    <source>
        <dbReference type="EMBL" id="MBB5752620.1"/>
    </source>
</evidence>
<gene>
    <name evidence="6" type="ORF">GGQ63_001674</name>
</gene>
<keyword evidence="2 4" id="KW-0547">Nucleotide-binding</keyword>
<comment type="cofactor">
    <cofactor evidence="5">
        <name>Mg(2+)</name>
        <dbReference type="ChEBI" id="CHEBI:18420"/>
    </cofactor>
</comment>
<evidence type="ECO:0000256" key="2">
    <source>
        <dbReference type="ARBA" id="ARBA00022741"/>
    </source>
</evidence>
<comment type="similarity">
    <text evidence="1 5">Belongs to the 5-formyltetrahydrofolate cyclo-ligase family.</text>
</comment>
<feature type="binding site" evidence="4">
    <location>
        <begin position="12"/>
        <end position="16"/>
    </location>
    <ligand>
        <name>ATP</name>
        <dbReference type="ChEBI" id="CHEBI:30616"/>
    </ligand>
</feature>
<dbReference type="GO" id="GO:0009396">
    <property type="term" value="P:folic acid-containing compound biosynthetic process"/>
    <property type="evidence" value="ECO:0007669"/>
    <property type="project" value="TreeGrafter"/>
</dbReference>
<dbReference type="Pfam" id="PF01812">
    <property type="entry name" value="5-FTHF_cyc-lig"/>
    <property type="match status" value="1"/>
</dbReference>
<dbReference type="EC" id="6.3.3.2" evidence="5"/>
<dbReference type="AlphaFoldDB" id="A0A7W9FKK0"/>
<comment type="catalytic activity">
    <reaction evidence="5">
        <text>(6S)-5-formyl-5,6,7,8-tetrahydrofolate + ATP = (6R)-5,10-methenyltetrahydrofolate + ADP + phosphate</text>
        <dbReference type="Rhea" id="RHEA:10488"/>
        <dbReference type="ChEBI" id="CHEBI:30616"/>
        <dbReference type="ChEBI" id="CHEBI:43474"/>
        <dbReference type="ChEBI" id="CHEBI:57455"/>
        <dbReference type="ChEBI" id="CHEBI:57457"/>
        <dbReference type="ChEBI" id="CHEBI:456216"/>
        <dbReference type="EC" id="6.3.3.2"/>
    </reaction>
</comment>
<dbReference type="RefSeq" id="WP_183854587.1">
    <property type="nucleotide sequence ID" value="NZ_JACHOO010000003.1"/>
</dbReference>
<evidence type="ECO:0000256" key="5">
    <source>
        <dbReference type="RuleBase" id="RU361279"/>
    </source>
</evidence>
<dbReference type="GO" id="GO:0005524">
    <property type="term" value="F:ATP binding"/>
    <property type="evidence" value="ECO:0007669"/>
    <property type="project" value="UniProtKB-KW"/>
</dbReference>
<accession>A0A7W9FKK0</accession>
<keyword evidence="7" id="KW-1185">Reference proteome</keyword>
<proteinExistence type="inferred from homology"/>
<evidence type="ECO:0000313" key="7">
    <source>
        <dbReference type="Proteomes" id="UP000523821"/>
    </source>
</evidence>
<dbReference type="PIRSF" id="PIRSF006806">
    <property type="entry name" value="FTHF_cligase"/>
    <property type="match status" value="1"/>
</dbReference>
<dbReference type="GO" id="GO:0035999">
    <property type="term" value="P:tetrahydrofolate interconversion"/>
    <property type="evidence" value="ECO:0007669"/>
    <property type="project" value="TreeGrafter"/>
</dbReference>
<protein>
    <recommendedName>
        <fullName evidence="5">5-formyltetrahydrofolate cyclo-ligase</fullName>
        <ecNumber evidence="5">6.3.3.2</ecNumber>
    </recommendedName>
</protein>
<feature type="binding site" evidence="4">
    <location>
        <begin position="137"/>
        <end position="145"/>
    </location>
    <ligand>
        <name>ATP</name>
        <dbReference type="ChEBI" id="CHEBI:30616"/>
    </ligand>
</feature>
<keyword evidence="5" id="KW-0460">Magnesium</keyword>
<keyword evidence="6" id="KW-0436">Ligase</keyword>
<reference evidence="6 7" key="1">
    <citation type="submission" date="2020-08" db="EMBL/GenBank/DDBJ databases">
        <title>Genomic Encyclopedia of Type Strains, Phase IV (KMG-IV): sequencing the most valuable type-strain genomes for metagenomic binning, comparative biology and taxonomic classification.</title>
        <authorList>
            <person name="Goeker M."/>
        </authorList>
    </citation>
    <scope>NUCLEOTIDE SEQUENCE [LARGE SCALE GENOMIC DNA]</scope>
    <source>
        <strain evidence="6 7">DSM 16268</strain>
    </source>
</reference>
<dbReference type="GO" id="GO:0046872">
    <property type="term" value="F:metal ion binding"/>
    <property type="evidence" value="ECO:0007669"/>
    <property type="project" value="UniProtKB-KW"/>
</dbReference>
<name>A0A7W9FKK0_9HYPH</name>